<dbReference type="InterPro" id="IPR005025">
    <property type="entry name" value="FMN_Rdtase-like_dom"/>
</dbReference>
<dbReference type="GO" id="GO:0016491">
    <property type="term" value="F:oxidoreductase activity"/>
    <property type="evidence" value="ECO:0007669"/>
    <property type="project" value="UniProtKB-KW"/>
</dbReference>
<evidence type="ECO:0000313" key="6">
    <source>
        <dbReference type="EMBL" id="MFC7385541.1"/>
    </source>
</evidence>
<dbReference type="EMBL" id="JBHTCG010000019">
    <property type="protein sequence ID" value="MFC7385541.1"/>
    <property type="molecule type" value="Genomic_DNA"/>
</dbReference>
<dbReference type="NCBIfam" id="TIGR04037">
    <property type="entry name" value="LLM_duo_CE1759"/>
    <property type="match status" value="1"/>
</dbReference>
<comment type="caution">
    <text evidence="6">The sequence shown here is derived from an EMBL/GenBank/DDBJ whole genome shotgun (WGS) entry which is preliminary data.</text>
</comment>
<keyword evidence="1" id="KW-0285">Flavoprotein</keyword>
<dbReference type="PANTHER" id="PTHR43408:SF2">
    <property type="entry name" value="FMN REDUCTASE (NADPH)"/>
    <property type="match status" value="1"/>
</dbReference>
<dbReference type="InterPro" id="IPR051814">
    <property type="entry name" value="NAD(P)H-dep_FMN_reductase"/>
</dbReference>
<evidence type="ECO:0000256" key="4">
    <source>
        <dbReference type="SAM" id="MobiDB-lite"/>
    </source>
</evidence>
<name>A0ABW2P7E9_9ACTN</name>
<reference evidence="7" key="1">
    <citation type="journal article" date="2019" name="Int. J. Syst. Evol. Microbiol.">
        <title>The Global Catalogue of Microorganisms (GCM) 10K type strain sequencing project: providing services to taxonomists for standard genome sequencing and annotation.</title>
        <authorList>
            <consortium name="The Broad Institute Genomics Platform"/>
            <consortium name="The Broad Institute Genome Sequencing Center for Infectious Disease"/>
            <person name="Wu L."/>
            <person name="Ma J."/>
        </authorList>
    </citation>
    <scope>NUCLEOTIDE SEQUENCE [LARGE SCALE GENOMIC DNA]</scope>
    <source>
        <strain evidence="7">CECT 7649</strain>
    </source>
</reference>
<sequence length="228" mass="23606">MAARTAQSGGAVTGPTGDGSAGPTRRTIAVVSAGLGRPSSTRLLADRLAASAERELREWGDQVETRVIEVREHGHGLVDNLVSGFPDPGLRTALETVAAADGLIAVTPTLAASHSSLFKAFFEVLDLMDDHAVGGKPVLIGATGGTARHSLVLESTVRPLFAYLGAVVVPTSVFAAPEDWGGAAAPDLLAHRIDRAATQFAAEIRRRAAPDVRDPFTPTPFTDLLGAG</sequence>
<evidence type="ECO:0000256" key="2">
    <source>
        <dbReference type="ARBA" id="ARBA00022643"/>
    </source>
</evidence>
<evidence type="ECO:0000256" key="1">
    <source>
        <dbReference type="ARBA" id="ARBA00022630"/>
    </source>
</evidence>
<dbReference type="Pfam" id="PF03358">
    <property type="entry name" value="FMN_red"/>
    <property type="match status" value="1"/>
</dbReference>
<proteinExistence type="predicted"/>
<accession>A0ABW2P7E9</accession>
<keyword evidence="2" id="KW-0288">FMN</keyword>
<feature type="domain" description="NADPH-dependent FMN reductase-like" evidence="5">
    <location>
        <begin position="28"/>
        <end position="180"/>
    </location>
</feature>
<dbReference type="EC" id="1.-.-.-" evidence="6"/>
<organism evidence="6 7">
    <name type="scientific">Sphaerisporangium rhizosphaerae</name>
    <dbReference type="NCBI Taxonomy" id="2269375"/>
    <lineage>
        <taxon>Bacteria</taxon>
        <taxon>Bacillati</taxon>
        <taxon>Actinomycetota</taxon>
        <taxon>Actinomycetes</taxon>
        <taxon>Streptosporangiales</taxon>
        <taxon>Streptosporangiaceae</taxon>
        <taxon>Sphaerisporangium</taxon>
    </lineage>
</organism>
<protein>
    <submittedName>
        <fullName evidence="6">CE1759 family FMN reductase</fullName>
        <ecNumber evidence="6">1.-.-.-</ecNumber>
    </submittedName>
</protein>
<evidence type="ECO:0000259" key="5">
    <source>
        <dbReference type="Pfam" id="PF03358"/>
    </source>
</evidence>
<dbReference type="PANTHER" id="PTHR43408">
    <property type="entry name" value="FMN REDUCTASE (NADPH)"/>
    <property type="match status" value="1"/>
</dbReference>
<dbReference type="Proteomes" id="UP001596496">
    <property type="component" value="Unassembled WGS sequence"/>
</dbReference>
<dbReference type="RefSeq" id="WP_380829458.1">
    <property type="nucleotide sequence ID" value="NZ_JBHTCG010000019.1"/>
</dbReference>
<keyword evidence="7" id="KW-1185">Reference proteome</keyword>
<dbReference type="InterPro" id="IPR023932">
    <property type="entry name" value="CE1759_FMN_reduct"/>
</dbReference>
<dbReference type="InterPro" id="IPR029039">
    <property type="entry name" value="Flavoprotein-like_sf"/>
</dbReference>
<feature type="region of interest" description="Disordered" evidence="4">
    <location>
        <begin position="1"/>
        <end position="24"/>
    </location>
</feature>
<evidence type="ECO:0000313" key="7">
    <source>
        <dbReference type="Proteomes" id="UP001596496"/>
    </source>
</evidence>
<gene>
    <name evidence="6" type="ORF">ACFQSB_25255</name>
</gene>
<evidence type="ECO:0000256" key="3">
    <source>
        <dbReference type="ARBA" id="ARBA00023002"/>
    </source>
</evidence>
<keyword evidence="3 6" id="KW-0560">Oxidoreductase</keyword>
<dbReference type="SUPFAM" id="SSF52218">
    <property type="entry name" value="Flavoproteins"/>
    <property type="match status" value="1"/>
</dbReference>
<feature type="compositionally biased region" description="Polar residues" evidence="4">
    <location>
        <begin position="1"/>
        <end position="10"/>
    </location>
</feature>
<dbReference type="Gene3D" id="3.40.50.360">
    <property type="match status" value="1"/>
</dbReference>